<accession>A0A913YPA3</accession>
<name>A0A913YPA3_EXADI</name>
<keyword evidence="1" id="KW-0732">Signal</keyword>
<dbReference type="CDD" id="cd01099">
    <property type="entry name" value="PAN_AP_HGF"/>
    <property type="match status" value="1"/>
</dbReference>
<dbReference type="Pfam" id="PF00024">
    <property type="entry name" value="PAN_1"/>
    <property type="match status" value="1"/>
</dbReference>
<dbReference type="AlphaFoldDB" id="A0A913YPA3"/>
<feature type="domain" description="Apple" evidence="2">
    <location>
        <begin position="29"/>
        <end position="103"/>
    </location>
</feature>
<proteinExistence type="predicted"/>
<dbReference type="SUPFAM" id="SSF57414">
    <property type="entry name" value="Hairpin loop containing domain-like"/>
    <property type="match status" value="1"/>
</dbReference>
<dbReference type="Gene3D" id="3.50.4.10">
    <property type="entry name" value="Hepatocyte Growth Factor"/>
    <property type="match status" value="1"/>
</dbReference>
<dbReference type="KEGG" id="epa:114575414"/>
<reference evidence="3" key="1">
    <citation type="submission" date="2022-11" db="UniProtKB">
        <authorList>
            <consortium name="EnsemblMetazoa"/>
        </authorList>
    </citation>
    <scope>IDENTIFICATION</scope>
</reference>
<sequence>MESLVTLLITCFSVLSVQLTSRITEAQQCQASVDGISLSGHVMSTVVVDDIGSCSDKCAVTPGCQSINFYMKSSLCELNNKTVENTPSHKVQNNRAVYFKNPDPLPPEPVRRGILLGSGSRGE</sequence>
<evidence type="ECO:0000313" key="4">
    <source>
        <dbReference type="Proteomes" id="UP000887567"/>
    </source>
</evidence>
<feature type="chain" id="PRO_5037340511" description="Apple domain-containing protein" evidence="1">
    <location>
        <begin position="27"/>
        <end position="123"/>
    </location>
</feature>
<protein>
    <recommendedName>
        <fullName evidence="2">Apple domain-containing protein</fullName>
    </recommendedName>
</protein>
<dbReference type="RefSeq" id="XP_028516011.1">
    <property type="nucleotide sequence ID" value="XM_028660210.1"/>
</dbReference>
<evidence type="ECO:0000256" key="1">
    <source>
        <dbReference type="SAM" id="SignalP"/>
    </source>
</evidence>
<keyword evidence="4" id="KW-1185">Reference proteome</keyword>
<dbReference type="GeneID" id="114575414"/>
<organism evidence="3 4">
    <name type="scientific">Exaiptasia diaphana</name>
    <name type="common">Tropical sea anemone</name>
    <name type="synonym">Aiptasia pulchella</name>
    <dbReference type="NCBI Taxonomy" id="2652724"/>
    <lineage>
        <taxon>Eukaryota</taxon>
        <taxon>Metazoa</taxon>
        <taxon>Cnidaria</taxon>
        <taxon>Anthozoa</taxon>
        <taxon>Hexacorallia</taxon>
        <taxon>Actiniaria</taxon>
        <taxon>Aiptasiidae</taxon>
        <taxon>Exaiptasia</taxon>
    </lineage>
</organism>
<dbReference type="Proteomes" id="UP000887567">
    <property type="component" value="Unplaced"/>
</dbReference>
<dbReference type="EnsemblMetazoa" id="XM_028660210.1">
    <property type="protein sequence ID" value="XP_028516011.1"/>
    <property type="gene ID" value="LOC114575414"/>
</dbReference>
<evidence type="ECO:0000259" key="2">
    <source>
        <dbReference type="PROSITE" id="PS50948"/>
    </source>
</evidence>
<dbReference type="PROSITE" id="PS50948">
    <property type="entry name" value="PAN"/>
    <property type="match status" value="1"/>
</dbReference>
<feature type="signal peptide" evidence="1">
    <location>
        <begin position="1"/>
        <end position="26"/>
    </location>
</feature>
<evidence type="ECO:0000313" key="3">
    <source>
        <dbReference type="EnsemblMetazoa" id="XP_028516011.1"/>
    </source>
</evidence>
<dbReference type="InterPro" id="IPR003609">
    <property type="entry name" value="Pan_app"/>
</dbReference>
<dbReference type="OrthoDB" id="5952578at2759"/>